<proteinExistence type="predicted"/>
<organism evidence="1">
    <name type="scientific">Anguilla anguilla</name>
    <name type="common">European freshwater eel</name>
    <name type="synonym">Muraena anguilla</name>
    <dbReference type="NCBI Taxonomy" id="7936"/>
    <lineage>
        <taxon>Eukaryota</taxon>
        <taxon>Metazoa</taxon>
        <taxon>Chordata</taxon>
        <taxon>Craniata</taxon>
        <taxon>Vertebrata</taxon>
        <taxon>Euteleostomi</taxon>
        <taxon>Actinopterygii</taxon>
        <taxon>Neopterygii</taxon>
        <taxon>Teleostei</taxon>
        <taxon>Anguilliformes</taxon>
        <taxon>Anguillidae</taxon>
        <taxon>Anguilla</taxon>
    </lineage>
</organism>
<evidence type="ECO:0000313" key="1">
    <source>
        <dbReference type="EMBL" id="JAH36486.1"/>
    </source>
</evidence>
<dbReference type="AlphaFoldDB" id="A0A0E9S5C6"/>
<name>A0A0E9S5C6_ANGAN</name>
<protein>
    <submittedName>
        <fullName evidence="1">Uncharacterized protein</fullName>
    </submittedName>
</protein>
<reference evidence="1" key="1">
    <citation type="submission" date="2014-11" db="EMBL/GenBank/DDBJ databases">
        <authorList>
            <person name="Amaro Gonzalez C."/>
        </authorList>
    </citation>
    <scope>NUCLEOTIDE SEQUENCE</scope>
</reference>
<sequence>MVTLLYFCTEPKRPARKVTQFVS</sequence>
<accession>A0A0E9S5C6</accession>
<reference evidence="1" key="2">
    <citation type="journal article" date="2015" name="Fish Shellfish Immunol.">
        <title>Early steps in the European eel (Anguilla anguilla)-Vibrio vulnificus interaction in the gills: Role of the RtxA13 toxin.</title>
        <authorList>
            <person name="Callol A."/>
            <person name="Pajuelo D."/>
            <person name="Ebbesson L."/>
            <person name="Teles M."/>
            <person name="MacKenzie S."/>
            <person name="Amaro C."/>
        </authorList>
    </citation>
    <scope>NUCLEOTIDE SEQUENCE</scope>
</reference>
<dbReference type="EMBL" id="GBXM01072091">
    <property type="protein sequence ID" value="JAH36486.1"/>
    <property type="molecule type" value="Transcribed_RNA"/>
</dbReference>